<evidence type="ECO:0000256" key="5">
    <source>
        <dbReference type="ARBA" id="ARBA00023288"/>
    </source>
</evidence>
<proteinExistence type="predicted"/>
<evidence type="ECO:0000313" key="8">
    <source>
        <dbReference type="Proteomes" id="UP001300012"/>
    </source>
</evidence>
<dbReference type="EMBL" id="JANQBD010000014">
    <property type="protein sequence ID" value="MCR8633352.1"/>
    <property type="molecule type" value="Genomic_DNA"/>
</dbReference>
<dbReference type="PROSITE" id="PS51257">
    <property type="entry name" value="PROKAR_LIPOPROTEIN"/>
    <property type="match status" value="1"/>
</dbReference>
<evidence type="ECO:0000256" key="3">
    <source>
        <dbReference type="ARBA" id="ARBA00023136"/>
    </source>
</evidence>
<sequence>MRFNRGSALMIGIALLTASLTAGCGNHASSEGNTKKAGETAADSGPLAISIAMTQVNDIPAKGNEVERAIESYTNTKLDIQWLPNAAYDEKVNIMIASNEMPTLLKVKYIPTIISAIESGLFWEIGPYLKDYKNLAAQNQQYYDNISVNGKIYGIPTYRDIGRASVIYRKDWLDNLGMKPPITVDEWYKVLKAMTLNDPDKNGKNDTYGMALSKKYNEGSAALTTRLSVALGAPNKWAVQNGKFTPDFMTKEFNDVTKLLKRLYDEKLMNTDFAVIDDSEIEKIYDSGRAGVRIAVTGNAKSMQERLVKTVPSGVFDMMPMTGPRGIRVSGETGNSGFYLLPKSKIKDETQLKKILSFLDKLMDEPMSTLQMRGIEGKHFTKLENNEVEIKDFNAFQREVKPYRDNLLNLEGYNVASLKDTPLGEKGTKIAMENANYAIPNPALTLSSVTYSERGKELEQMINDAQTKYIMGKIDEAGWLAEVEKWRKAGGDKLIKEYEEAYAKAGKK</sequence>
<dbReference type="Proteomes" id="UP001300012">
    <property type="component" value="Unassembled WGS sequence"/>
</dbReference>
<gene>
    <name evidence="7" type="ORF">NV381_19410</name>
</gene>
<dbReference type="RefSeq" id="WP_258214929.1">
    <property type="nucleotide sequence ID" value="NZ_JANQBD010000014.1"/>
</dbReference>
<dbReference type="PANTHER" id="PTHR43649">
    <property type="entry name" value="ARABINOSE-BINDING PROTEIN-RELATED"/>
    <property type="match status" value="1"/>
</dbReference>
<name>A0ABT1YJL2_9BACL</name>
<evidence type="ECO:0000313" key="7">
    <source>
        <dbReference type="EMBL" id="MCR8633352.1"/>
    </source>
</evidence>
<keyword evidence="2 6" id="KW-0732">Signal</keyword>
<dbReference type="InterPro" id="IPR050490">
    <property type="entry name" value="Bact_solute-bd_prot1"/>
</dbReference>
<protein>
    <submittedName>
        <fullName evidence="7">Extracellular solute-binding protein</fullName>
    </submittedName>
</protein>
<keyword evidence="3" id="KW-0472">Membrane</keyword>
<organism evidence="7 8">
    <name type="scientific">Paenibacillus radicis</name>
    <name type="common">ex Xue et al. 2023</name>
    <dbReference type="NCBI Taxonomy" id="2972489"/>
    <lineage>
        <taxon>Bacteria</taxon>
        <taxon>Bacillati</taxon>
        <taxon>Bacillota</taxon>
        <taxon>Bacilli</taxon>
        <taxon>Bacillales</taxon>
        <taxon>Paenibacillaceae</taxon>
        <taxon>Paenibacillus</taxon>
    </lineage>
</organism>
<feature type="chain" id="PRO_5045720726" evidence="6">
    <location>
        <begin position="23"/>
        <end position="508"/>
    </location>
</feature>
<dbReference type="PANTHER" id="PTHR43649:SF33">
    <property type="entry name" value="POLYGALACTURONAN_RHAMNOGALACTURONAN-BINDING PROTEIN YTCQ"/>
    <property type="match status" value="1"/>
</dbReference>
<evidence type="ECO:0000256" key="6">
    <source>
        <dbReference type="SAM" id="SignalP"/>
    </source>
</evidence>
<keyword evidence="4" id="KW-0564">Palmitate</keyword>
<dbReference type="Gene3D" id="3.40.190.10">
    <property type="entry name" value="Periplasmic binding protein-like II"/>
    <property type="match status" value="2"/>
</dbReference>
<feature type="signal peptide" evidence="6">
    <location>
        <begin position="1"/>
        <end position="22"/>
    </location>
</feature>
<keyword evidence="1" id="KW-1003">Cell membrane</keyword>
<comment type="caution">
    <text evidence="7">The sequence shown here is derived from an EMBL/GenBank/DDBJ whole genome shotgun (WGS) entry which is preliminary data.</text>
</comment>
<keyword evidence="5" id="KW-0449">Lipoprotein</keyword>
<dbReference type="SUPFAM" id="SSF53850">
    <property type="entry name" value="Periplasmic binding protein-like II"/>
    <property type="match status" value="1"/>
</dbReference>
<dbReference type="InterPro" id="IPR006059">
    <property type="entry name" value="SBP"/>
</dbReference>
<dbReference type="Pfam" id="PF01547">
    <property type="entry name" value="SBP_bac_1"/>
    <property type="match status" value="1"/>
</dbReference>
<keyword evidence="8" id="KW-1185">Reference proteome</keyword>
<evidence type="ECO:0000256" key="4">
    <source>
        <dbReference type="ARBA" id="ARBA00023139"/>
    </source>
</evidence>
<evidence type="ECO:0000256" key="1">
    <source>
        <dbReference type="ARBA" id="ARBA00022475"/>
    </source>
</evidence>
<evidence type="ECO:0000256" key="2">
    <source>
        <dbReference type="ARBA" id="ARBA00022729"/>
    </source>
</evidence>
<dbReference type="CDD" id="cd13580">
    <property type="entry name" value="PBP2_AlgQ_like_1"/>
    <property type="match status" value="1"/>
</dbReference>
<accession>A0ABT1YJL2</accession>
<reference evidence="7 8" key="1">
    <citation type="submission" date="2022-08" db="EMBL/GenBank/DDBJ databases">
        <title>Paenibacillus endoradicis sp. nov., Paenibacillus radicibacter sp. nov and Paenibacillus pararadicis sp. nov., three cold-adapted plant growth-promoting bacteria isolated from root of Larix gmelinii in Great Khingan.</title>
        <authorList>
            <person name="Xue H."/>
        </authorList>
    </citation>
    <scope>NUCLEOTIDE SEQUENCE [LARGE SCALE GENOMIC DNA]</scope>
    <source>
        <strain evidence="7 8">N5-1-1-5</strain>
    </source>
</reference>